<comment type="similarity">
    <text evidence="1">Belongs to the CvfB family.</text>
</comment>
<dbReference type="Pfam" id="PF17783">
    <property type="entry name" value="WHD_CvfB"/>
    <property type="match status" value="1"/>
</dbReference>
<dbReference type="InterPro" id="IPR012340">
    <property type="entry name" value="NA-bd_OB-fold"/>
</dbReference>
<dbReference type="InterPro" id="IPR036388">
    <property type="entry name" value="WH-like_DNA-bd_sf"/>
</dbReference>
<evidence type="ECO:0000259" key="2">
    <source>
        <dbReference type="Pfam" id="PF13509"/>
    </source>
</evidence>
<keyword evidence="5" id="KW-1185">Reference proteome</keyword>
<dbReference type="InterPro" id="IPR040764">
    <property type="entry name" value="CvfB_WH"/>
</dbReference>
<dbReference type="Gene3D" id="2.40.50.140">
    <property type="entry name" value="Nucleic acid-binding proteins"/>
    <property type="match status" value="1"/>
</dbReference>
<evidence type="ECO:0000313" key="4">
    <source>
        <dbReference type="EMBL" id="MEL0658917.1"/>
    </source>
</evidence>
<reference evidence="4 5" key="1">
    <citation type="submission" date="2024-02" db="EMBL/GenBank/DDBJ databases">
        <title>Bacteria isolated from the canopy kelp, Nereocystis luetkeana.</title>
        <authorList>
            <person name="Pfister C.A."/>
            <person name="Younker I.T."/>
            <person name="Light S.H."/>
        </authorList>
    </citation>
    <scope>NUCLEOTIDE SEQUENCE [LARGE SCALE GENOMIC DNA]</scope>
    <source>
        <strain evidence="4 5">TI.2.07</strain>
    </source>
</reference>
<accession>A0ABU9HAK7</accession>
<dbReference type="PIRSF" id="PIRSF012524">
    <property type="entry name" value="YitL_S1"/>
    <property type="match status" value="1"/>
</dbReference>
<name>A0ABU9HAK7_9GAMM</name>
<dbReference type="Proteomes" id="UP001366060">
    <property type="component" value="Unassembled WGS sequence"/>
</dbReference>
<comment type="caution">
    <text evidence="4">The sequence shown here is derived from an EMBL/GenBank/DDBJ whole genome shotgun (WGS) entry which is preliminary data.</text>
</comment>
<dbReference type="InterPro" id="IPR014464">
    <property type="entry name" value="CvfB_fam"/>
</dbReference>
<evidence type="ECO:0000256" key="1">
    <source>
        <dbReference type="PIRNR" id="PIRNR012524"/>
    </source>
</evidence>
<dbReference type="InterPro" id="IPR039566">
    <property type="entry name" value="CvfB_S1_st"/>
</dbReference>
<gene>
    <name evidence="4" type="ORF">V6255_07145</name>
</gene>
<dbReference type="PANTHER" id="PTHR37296">
    <property type="entry name" value="CONSERVED VIRULENCE FACTOR B"/>
    <property type="match status" value="1"/>
</dbReference>
<dbReference type="Gene3D" id="1.10.10.10">
    <property type="entry name" value="Winged helix-like DNA-binding domain superfamily/Winged helix DNA-binding domain"/>
    <property type="match status" value="1"/>
</dbReference>
<dbReference type="PANTHER" id="PTHR37296:SF1">
    <property type="entry name" value="CONSERVED VIRULENCE FACTOR B"/>
    <property type="match status" value="1"/>
</dbReference>
<dbReference type="Pfam" id="PF13509">
    <property type="entry name" value="S1_2"/>
    <property type="match status" value="1"/>
</dbReference>
<proteinExistence type="inferred from homology"/>
<organism evidence="4 5">
    <name type="scientific">Psychromonas arctica</name>
    <dbReference type="NCBI Taxonomy" id="168275"/>
    <lineage>
        <taxon>Bacteria</taxon>
        <taxon>Pseudomonadati</taxon>
        <taxon>Pseudomonadota</taxon>
        <taxon>Gammaproteobacteria</taxon>
        <taxon>Alteromonadales</taxon>
        <taxon>Psychromonadaceae</taxon>
        <taxon>Psychromonas</taxon>
    </lineage>
</organism>
<feature type="domain" description="Conserved virulence factor B first S1" evidence="2">
    <location>
        <begin position="4"/>
        <end position="65"/>
    </location>
</feature>
<evidence type="ECO:0000313" key="5">
    <source>
        <dbReference type="Proteomes" id="UP001366060"/>
    </source>
</evidence>
<dbReference type="RefSeq" id="WP_137297793.1">
    <property type="nucleotide sequence ID" value="NZ_JBAKBA010000012.1"/>
</dbReference>
<sequence length="279" mass="31275">MIKVGTYNELKIVKEVDFGLYLDGGQNFGEVLLPKRYVTDEMNIGDSITVFLYFDSEDRLIATTQKAKAIAGEFTSLKVIDTNRAGAFLDWGLPKDLLVPFNQQKVAMKTGFGYVVYVYQDDISERLLASSKLDRFLDKVPAEYKVGEKVDLLIADRTDIGFKAIINHKHWGVIFENDVFGDLGIGKKCKGYIRRIREDGKIDLSLTQTGYAKMDGLSDRILLTLRQHDGFLPLSDKSSPDQIAKILKMSKGNFKKAIGQLYKNGDIVIADNGITITNK</sequence>
<evidence type="ECO:0000259" key="3">
    <source>
        <dbReference type="Pfam" id="PF17783"/>
    </source>
</evidence>
<protein>
    <submittedName>
        <fullName evidence="4">S1-like domain-containing RNA-binding protein</fullName>
    </submittedName>
</protein>
<feature type="domain" description="Conserved virulence factor B-like winged helix" evidence="3">
    <location>
        <begin position="219"/>
        <end position="275"/>
    </location>
</feature>
<dbReference type="EMBL" id="JBAKBA010000012">
    <property type="protein sequence ID" value="MEL0658917.1"/>
    <property type="molecule type" value="Genomic_DNA"/>
</dbReference>